<comment type="caution">
    <text evidence="4">The sequence shown here is derived from an EMBL/GenBank/DDBJ whole genome shotgun (WGS) entry which is preliminary data.</text>
</comment>
<sequence>MVNKKSLQWSLCSYLQLWRNNNIWRISDIWMLFINKNFNHEIFQASTTSLQSDYRYQLLEVKYINIIRIDDWPSNQFFYIIIDQWIQSWFFPGNTGLNVCGGPGTDYSSSQYNNFSHHTLNSIIVELYADCDITNFWGLTDFRITLYECYLGCQFCLDSTSDCLLWKLWKSYFDLQNLDNGLEGWIKNNRFGQFTYSTNDFQYKMIILNKWDSAITYLTLPDHIALIIQFRIEYHSVLPITVSVYINDKYRYGLISSIRQVDYRTYKIDDNNNYIKLEIYSVDGQVSISELQIILQGPIDLISCFDNNLAPFDGCFAKQVSCVDGCNFCVNGECLMCDIRWDFNVDNKNCEPHCGDQLITANEQCDDGNEIPYDGCHKCYFSCPLQCRNCLFGKCQACASGYYYSNGICIINYYNFLIDNLNEVHVDFKDLLDYQQEIDVAVCGDGQVQQNEECDDGNNFPNDGCYNCNFQSILNCLLCQFGVCQICQPNYVQINHKCLDQKAQYESVICQKSDSFLDNNLIQEYGFQSDDYNIV</sequence>
<dbReference type="PANTHER" id="PTHR39767">
    <property type="entry name" value="CALCIUM/CALMODULIN-BINDING MEMBRANE PROTEIN PCM4-RELATED"/>
    <property type="match status" value="1"/>
</dbReference>
<proteinExistence type="predicted"/>
<dbReference type="AlphaFoldDB" id="A0A8S1RRW2"/>
<evidence type="ECO:0000313" key="4">
    <source>
        <dbReference type="EMBL" id="CAD8130566.1"/>
    </source>
</evidence>
<dbReference type="InterPro" id="IPR011936">
    <property type="entry name" value="Myxo_disulph_rpt"/>
</dbReference>
<name>A0A8S1RRW2_9CILI</name>
<evidence type="ECO:0000256" key="3">
    <source>
        <dbReference type="ARBA" id="ARBA00023157"/>
    </source>
</evidence>
<dbReference type="EMBL" id="CAJJDN010000303">
    <property type="protein sequence ID" value="CAD8130566.1"/>
    <property type="molecule type" value="Genomic_DNA"/>
</dbReference>
<keyword evidence="2" id="KW-0677">Repeat</keyword>
<organism evidence="4 5">
    <name type="scientific">Paramecium sonneborni</name>
    <dbReference type="NCBI Taxonomy" id="65129"/>
    <lineage>
        <taxon>Eukaryota</taxon>
        <taxon>Sar</taxon>
        <taxon>Alveolata</taxon>
        <taxon>Ciliophora</taxon>
        <taxon>Intramacronucleata</taxon>
        <taxon>Oligohymenophorea</taxon>
        <taxon>Peniculida</taxon>
        <taxon>Parameciidae</taxon>
        <taxon>Paramecium</taxon>
    </lineage>
</organism>
<accession>A0A8S1RRW2</accession>
<keyword evidence="3" id="KW-1015">Disulfide bond</keyword>
<keyword evidence="5" id="KW-1185">Reference proteome</keyword>
<dbReference type="PANTHER" id="PTHR39767:SF2">
    <property type="entry name" value="CHROMOSOME UNDETERMINED SCAFFOLD_1, WHOLE GENOME SHOTGUN SEQUENCE"/>
    <property type="match status" value="1"/>
</dbReference>
<evidence type="ECO:0000313" key="5">
    <source>
        <dbReference type="Proteomes" id="UP000692954"/>
    </source>
</evidence>
<dbReference type="Pfam" id="PF13948">
    <property type="entry name" value="DUF4215"/>
    <property type="match status" value="2"/>
</dbReference>
<evidence type="ECO:0000256" key="1">
    <source>
        <dbReference type="ARBA" id="ARBA00022729"/>
    </source>
</evidence>
<reference evidence="4" key="1">
    <citation type="submission" date="2021-01" db="EMBL/GenBank/DDBJ databases">
        <authorList>
            <consortium name="Genoscope - CEA"/>
            <person name="William W."/>
        </authorList>
    </citation>
    <scope>NUCLEOTIDE SEQUENCE</scope>
</reference>
<protein>
    <submittedName>
        <fullName evidence="4">Uncharacterized protein</fullName>
    </submittedName>
</protein>
<dbReference type="Proteomes" id="UP000692954">
    <property type="component" value="Unassembled WGS sequence"/>
</dbReference>
<evidence type="ECO:0000256" key="2">
    <source>
        <dbReference type="ARBA" id="ARBA00022737"/>
    </source>
</evidence>
<gene>
    <name evidence="4" type="ORF">PSON_ATCC_30995.1.T3030004</name>
</gene>
<keyword evidence="1" id="KW-0732">Signal</keyword>
<dbReference type="NCBIfam" id="TIGR02232">
    <property type="entry name" value="myxo_disulf_rpt"/>
    <property type="match status" value="2"/>
</dbReference>